<evidence type="ECO:0000259" key="1">
    <source>
        <dbReference type="Pfam" id="PF10988"/>
    </source>
</evidence>
<dbReference type="PROSITE" id="PS51257">
    <property type="entry name" value="PROKAR_LIPOPROTEIN"/>
    <property type="match status" value="1"/>
</dbReference>
<sequence>MKKAFFFLFVVILFSCDSENVNDCVQTSGDLVQIDYDITGFNKIIVYDRSQLIVSQGPYEVILETGENLVNDIDITVADATLSIKNNNSCNLVREYGVTKVYVTLPDLQVLRNSSGLAVKSSGTLNFNELTLLCEDTEEEDAFHISGDFDLDINVDKLSIETNGLSNFFLNGTVNELDLKFLLGDSRFEGRNLEVQTAKVFHRGTNDIFLQAKQQVTGSLLSTGNLILTEEPPVLNVEELYTGRVIIE</sequence>
<accession>A0A090Q5K5</accession>
<reference evidence="2" key="1">
    <citation type="journal article" date="2014" name="Genome Announc.">
        <title>Draft Genome Sequences of Marine Flavobacterium Nonlabens Strains NR17, NR24, NR27, NR32, NR33, and Ara13.</title>
        <authorList>
            <person name="Nakanishi M."/>
            <person name="Meirelles P."/>
            <person name="Suzuki R."/>
            <person name="Takatani N."/>
            <person name="Mino S."/>
            <person name="Suda W."/>
            <person name="Oshima K."/>
            <person name="Hattori M."/>
            <person name="Ohkuma M."/>
            <person name="Hosokawa M."/>
            <person name="Miyashita K."/>
            <person name="Thompson F.L."/>
            <person name="Niwa A."/>
            <person name="Sawabe T."/>
            <person name="Sawabe T."/>
        </authorList>
    </citation>
    <scope>NUCLEOTIDE SEQUENCE [LARGE SCALE GENOMIC DNA]</scope>
    <source>
        <strain evidence="2">JCM 19294</strain>
    </source>
</reference>
<dbReference type="Pfam" id="PF10988">
    <property type="entry name" value="DUF2807"/>
    <property type="match status" value="1"/>
</dbReference>
<dbReference type="STRING" id="319236.BST91_03875"/>
<keyword evidence="3" id="KW-1185">Reference proteome</keyword>
<evidence type="ECO:0000313" key="3">
    <source>
        <dbReference type="Proteomes" id="UP000029221"/>
    </source>
</evidence>
<dbReference type="Proteomes" id="UP000029221">
    <property type="component" value="Unassembled WGS sequence"/>
</dbReference>
<comment type="caution">
    <text evidence="2">The sequence shown here is derived from an EMBL/GenBank/DDBJ whole genome shotgun (WGS) entry which is preliminary data.</text>
</comment>
<feature type="domain" description="Putative auto-transporter adhesin head GIN" evidence="1">
    <location>
        <begin position="41"/>
        <end position="230"/>
    </location>
</feature>
<proteinExistence type="predicted"/>
<dbReference type="RefSeq" id="WP_042278556.1">
    <property type="nucleotide sequence ID" value="NZ_BBML01000004.1"/>
</dbReference>
<gene>
    <name evidence="2" type="ORF">JCM19294_504</name>
</gene>
<evidence type="ECO:0000313" key="2">
    <source>
        <dbReference type="EMBL" id="GAK96998.1"/>
    </source>
</evidence>
<dbReference type="AlphaFoldDB" id="A0A090Q5K5"/>
<dbReference type="EMBL" id="BBML01000004">
    <property type="protein sequence ID" value="GAK96998.1"/>
    <property type="molecule type" value="Genomic_DNA"/>
</dbReference>
<dbReference type="Gene3D" id="2.160.20.120">
    <property type="match status" value="1"/>
</dbReference>
<protein>
    <recommendedName>
        <fullName evidence="1">Putative auto-transporter adhesin head GIN domain-containing protein</fullName>
    </recommendedName>
</protein>
<organism evidence="2 3">
    <name type="scientific">Nonlabens tegetincola</name>
    <dbReference type="NCBI Taxonomy" id="323273"/>
    <lineage>
        <taxon>Bacteria</taxon>
        <taxon>Pseudomonadati</taxon>
        <taxon>Bacteroidota</taxon>
        <taxon>Flavobacteriia</taxon>
        <taxon>Flavobacteriales</taxon>
        <taxon>Flavobacteriaceae</taxon>
        <taxon>Nonlabens</taxon>
    </lineage>
</organism>
<name>A0A090Q5K5_9FLAO</name>
<dbReference type="eggNOG" id="ENOG502ZC8P">
    <property type="taxonomic scope" value="Bacteria"/>
</dbReference>
<dbReference type="InterPro" id="IPR021255">
    <property type="entry name" value="DUF2807"/>
</dbReference>